<dbReference type="SUPFAM" id="SSF51735">
    <property type="entry name" value="NAD(P)-binding Rossmann-fold domains"/>
    <property type="match status" value="1"/>
</dbReference>
<dbReference type="Proteomes" id="UP000772434">
    <property type="component" value="Unassembled WGS sequence"/>
</dbReference>
<dbReference type="Gene3D" id="3.40.50.720">
    <property type="entry name" value="NAD(P)-binding Rossmann-like Domain"/>
    <property type="match status" value="1"/>
</dbReference>
<dbReference type="AlphaFoldDB" id="A0A9P5PCJ2"/>
<gene>
    <name evidence="1" type="ORF">BDP27DRAFT_1338893</name>
</gene>
<organism evidence="1 2">
    <name type="scientific">Rhodocollybia butyracea</name>
    <dbReference type="NCBI Taxonomy" id="206335"/>
    <lineage>
        <taxon>Eukaryota</taxon>
        <taxon>Fungi</taxon>
        <taxon>Dikarya</taxon>
        <taxon>Basidiomycota</taxon>
        <taxon>Agaricomycotina</taxon>
        <taxon>Agaricomycetes</taxon>
        <taxon>Agaricomycetidae</taxon>
        <taxon>Agaricales</taxon>
        <taxon>Marasmiineae</taxon>
        <taxon>Omphalotaceae</taxon>
        <taxon>Rhodocollybia</taxon>
    </lineage>
</organism>
<evidence type="ECO:0008006" key="3">
    <source>
        <dbReference type="Google" id="ProtNLM"/>
    </source>
</evidence>
<name>A0A9P5PCJ2_9AGAR</name>
<dbReference type="OrthoDB" id="63935at2759"/>
<comment type="caution">
    <text evidence="1">The sequence shown here is derived from an EMBL/GenBank/DDBJ whole genome shotgun (WGS) entry which is preliminary data.</text>
</comment>
<proteinExistence type="predicted"/>
<evidence type="ECO:0000313" key="2">
    <source>
        <dbReference type="Proteomes" id="UP000772434"/>
    </source>
</evidence>
<dbReference type="PANTHER" id="PTHR15020">
    <property type="entry name" value="FLAVIN REDUCTASE-RELATED"/>
    <property type="match status" value="1"/>
</dbReference>
<dbReference type="EMBL" id="JADNRY010000220">
    <property type="protein sequence ID" value="KAF9060958.1"/>
    <property type="molecule type" value="Genomic_DNA"/>
</dbReference>
<evidence type="ECO:0000313" key="1">
    <source>
        <dbReference type="EMBL" id="KAF9060958.1"/>
    </source>
</evidence>
<protein>
    <recommendedName>
        <fullName evidence="3">NAD(P)-binding domain-containing protein</fullName>
    </recommendedName>
</protein>
<dbReference type="InterPro" id="IPR036291">
    <property type="entry name" value="NAD(P)-bd_dom_sf"/>
</dbReference>
<sequence length="273" mass="29646">MNVLAIGASRNIGYYSSLRLLEAGCTVTFMLRSPSVFDSDEAIQSHIKSGKAHLFKGDALVQSDVKHAWDEASAHGNIDLLLFTVGGTPSFDLCKGFVISPANLVTQALLNTLCTMPTQDSPPKFIAISSTGLSHASHAALPLPMKPFYAYLLKVPHKDKMGAERAIAHCTGWNWDTEHDGEPSDEIMGQGWTERKSLPAKGTLKNVLIIRPALLTDGECKAEKKENTAGYRVKAGDIAGGWTVSRKDVAHFVANAALNRWDEFSDKCISIAY</sequence>
<keyword evidence="2" id="KW-1185">Reference proteome</keyword>
<accession>A0A9P5PCJ2</accession>
<dbReference type="PANTHER" id="PTHR15020:SF50">
    <property type="entry name" value="UPF0659 PROTEIN YMR090W"/>
    <property type="match status" value="1"/>
</dbReference>
<reference evidence="1" key="1">
    <citation type="submission" date="2020-11" db="EMBL/GenBank/DDBJ databases">
        <authorList>
            <consortium name="DOE Joint Genome Institute"/>
            <person name="Ahrendt S."/>
            <person name="Riley R."/>
            <person name="Andreopoulos W."/>
            <person name="Labutti K."/>
            <person name="Pangilinan J."/>
            <person name="Ruiz-Duenas F.J."/>
            <person name="Barrasa J.M."/>
            <person name="Sanchez-Garcia M."/>
            <person name="Camarero S."/>
            <person name="Miyauchi S."/>
            <person name="Serrano A."/>
            <person name="Linde D."/>
            <person name="Babiker R."/>
            <person name="Drula E."/>
            <person name="Ayuso-Fernandez I."/>
            <person name="Pacheco R."/>
            <person name="Padilla G."/>
            <person name="Ferreira P."/>
            <person name="Barriuso J."/>
            <person name="Kellner H."/>
            <person name="Castanera R."/>
            <person name="Alfaro M."/>
            <person name="Ramirez L."/>
            <person name="Pisabarro A.G."/>
            <person name="Kuo A."/>
            <person name="Tritt A."/>
            <person name="Lipzen A."/>
            <person name="He G."/>
            <person name="Yan M."/>
            <person name="Ng V."/>
            <person name="Cullen D."/>
            <person name="Martin F."/>
            <person name="Rosso M.-N."/>
            <person name="Henrissat B."/>
            <person name="Hibbett D."/>
            <person name="Martinez A.T."/>
            <person name="Grigoriev I.V."/>
        </authorList>
    </citation>
    <scope>NUCLEOTIDE SEQUENCE</scope>
    <source>
        <strain evidence="1">AH 40177</strain>
    </source>
</reference>